<dbReference type="SMART" id="SM00248">
    <property type="entry name" value="ANK"/>
    <property type="match status" value="2"/>
</dbReference>
<dbReference type="InterPro" id="IPR002110">
    <property type="entry name" value="Ankyrin_rpt"/>
</dbReference>
<dbReference type="PANTHER" id="PTHR24171">
    <property type="entry name" value="ANKYRIN REPEAT DOMAIN-CONTAINING PROTEIN 39-RELATED"/>
    <property type="match status" value="1"/>
</dbReference>
<keyword evidence="2 3" id="KW-0040">ANK repeat</keyword>
<dbReference type="EMBL" id="JBFTWV010000155">
    <property type="protein sequence ID" value="KAL2785107.1"/>
    <property type="molecule type" value="Genomic_DNA"/>
</dbReference>
<evidence type="ECO:0000256" key="2">
    <source>
        <dbReference type="ARBA" id="ARBA00023043"/>
    </source>
</evidence>
<evidence type="ECO:0000313" key="5">
    <source>
        <dbReference type="Proteomes" id="UP001610563"/>
    </source>
</evidence>
<protein>
    <submittedName>
        <fullName evidence="4">Ankyrin repeat-containing domain protein</fullName>
    </submittedName>
</protein>
<comment type="caution">
    <text evidence="4">The sequence shown here is derived from an EMBL/GenBank/DDBJ whole genome shotgun (WGS) entry which is preliminary data.</text>
</comment>
<evidence type="ECO:0000313" key="4">
    <source>
        <dbReference type="EMBL" id="KAL2785107.1"/>
    </source>
</evidence>
<dbReference type="Pfam" id="PF13637">
    <property type="entry name" value="Ank_4"/>
    <property type="match status" value="1"/>
</dbReference>
<reference evidence="4 5" key="1">
    <citation type="submission" date="2024-07" db="EMBL/GenBank/DDBJ databases">
        <title>Section-level genome sequencing and comparative genomics of Aspergillus sections Usti and Cavernicolus.</title>
        <authorList>
            <consortium name="Lawrence Berkeley National Laboratory"/>
            <person name="Nybo J.L."/>
            <person name="Vesth T.C."/>
            <person name="Theobald S."/>
            <person name="Frisvad J.C."/>
            <person name="Larsen T.O."/>
            <person name="Kjaerboelling I."/>
            <person name="Rothschild-Mancinelli K."/>
            <person name="Lyhne E.K."/>
            <person name="Kogle M.E."/>
            <person name="Barry K."/>
            <person name="Clum A."/>
            <person name="Na H."/>
            <person name="Ledsgaard L."/>
            <person name="Lin J."/>
            <person name="Lipzen A."/>
            <person name="Kuo A."/>
            <person name="Riley R."/>
            <person name="Mondo S."/>
            <person name="Labutti K."/>
            <person name="Haridas S."/>
            <person name="Pangalinan J."/>
            <person name="Salamov A.A."/>
            <person name="Simmons B.A."/>
            <person name="Magnuson J.K."/>
            <person name="Chen J."/>
            <person name="Drula E."/>
            <person name="Henrissat B."/>
            <person name="Wiebenga A."/>
            <person name="Lubbers R.J."/>
            <person name="Gomes A.C."/>
            <person name="Makela M.R."/>
            <person name="Stajich J."/>
            <person name="Grigoriev I.V."/>
            <person name="Mortensen U.H."/>
            <person name="De Vries R.P."/>
            <person name="Baker S.E."/>
            <person name="Andersen M.R."/>
        </authorList>
    </citation>
    <scope>NUCLEOTIDE SEQUENCE [LARGE SCALE GENOMIC DNA]</scope>
    <source>
        <strain evidence="4 5">CBS 209.92</strain>
    </source>
</reference>
<feature type="repeat" description="ANK" evidence="3">
    <location>
        <begin position="195"/>
        <end position="227"/>
    </location>
</feature>
<dbReference type="PROSITE" id="PS50297">
    <property type="entry name" value="ANK_REP_REGION"/>
    <property type="match status" value="1"/>
</dbReference>
<gene>
    <name evidence="4" type="ORF">BJX66DRAFT_329525</name>
</gene>
<keyword evidence="5" id="KW-1185">Reference proteome</keyword>
<dbReference type="Proteomes" id="UP001610563">
    <property type="component" value="Unassembled WGS sequence"/>
</dbReference>
<keyword evidence="1" id="KW-0677">Repeat</keyword>
<evidence type="ECO:0000256" key="3">
    <source>
        <dbReference type="PROSITE-ProRule" id="PRU00023"/>
    </source>
</evidence>
<evidence type="ECO:0000256" key="1">
    <source>
        <dbReference type="ARBA" id="ARBA00022737"/>
    </source>
</evidence>
<proteinExistence type="predicted"/>
<dbReference type="InterPro" id="IPR036770">
    <property type="entry name" value="Ankyrin_rpt-contain_sf"/>
</dbReference>
<sequence>MQSDDDFVRDFHHACMNGELSKVEEAIASGRLTAKSADMGLGLATHRSHPEIVAALFDAGAKLSPFVEGFLPGEHMHQDAGIVRQFLDHGLDPNSRYKKGWPILGFFKDLACARELLSRGADPNLCNDSGEPILGMVIKSVKEKDASLIELYLEYGARLSSDLLFYAAAPRVPQGEFMTNYLLSKGLDPNVTSEEWGTPLHCAARAARPAIVKLLLDAGADATVPSTGRKTIGRTPAEVAERVRHQGTRETLLGLLRVDHRLPRASRN</sequence>
<dbReference type="Gene3D" id="1.25.40.20">
    <property type="entry name" value="Ankyrin repeat-containing domain"/>
    <property type="match status" value="1"/>
</dbReference>
<dbReference type="PROSITE" id="PS50088">
    <property type="entry name" value="ANK_REPEAT"/>
    <property type="match status" value="1"/>
</dbReference>
<organism evidence="4 5">
    <name type="scientific">Aspergillus keveii</name>
    <dbReference type="NCBI Taxonomy" id="714993"/>
    <lineage>
        <taxon>Eukaryota</taxon>
        <taxon>Fungi</taxon>
        <taxon>Dikarya</taxon>
        <taxon>Ascomycota</taxon>
        <taxon>Pezizomycotina</taxon>
        <taxon>Eurotiomycetes</taxon>
        <taxon>Eurotiomycetidae</taxon>
        <taxon>Eurotiales</taxon>
        <taxon>Aspergillaceae</taxon>
        <taxon>Aspergillus</taxon>
        <taxon>Aspergillus subgen. Nidulantes</taxon>
    </lineage>
</organism>
<dbReference type="SUPFAM" id="SSF48403">
    <property type="entry name" value="Ankyrin repeat"/>
    <property type="match status" value="1"/>
</dbReference>
<accession>A0ABR4FPA4</accession>
<name>A0ABR4FPA4_9EURO</name>